<dbReference type="KEGG" id="aex:Astex_1305"/>
<dbReference type="EMBL" id="CP002395">
    <property type="protein sequence ID" value="ADU12978.1"/>
    <property type="molecule type" value="Genomic_DNA"/>
</dbReference>
<evidence type="ECO:0000256" key="1">
    <source>
        <dbReference type="ARBA" id="ARBA00022801"/>
    </source>
</evidence>
<evidence type="ECO:0000313" key="4">
    <source>
        <dbReference type="EMBL" id="ADU12978.1"/>
    </source>
</evidence>
<dbReference type="Gene3D" id="3.40.50.1110">
    <property type="entry name" value="SGNH hydrolase"/>
    <property type="match status" value="1"/>
</dbReference>
<feature type="signal peptide" evidence="2">
    <location>
        <begin position="1"/>
        <end position="26"/>
    </location>
</feature>
<name>E8RP08_ASTEC</name>
<dbReference type="InterPro" id="IPR039329">
    <property type="entry name" value="SIAE"/>
</dbReference>
<dbReference type="PANTHER" id="PTHR22901">
    <property type="entry name" value="SIALATE O-ACETYLESTERASE"/>
    <property type="match status" value="1"/>
</dbReference>
<organism evidence="4 5">
    <name type="scientific">Asticcacaulis excentricus (strain ATCC 15261 / DSM 4724 / KCTC 12464 / NCIMB 9791 / VKM B-1370 / CB 48)</name>
    <dbReference type="NCBI Taxonomy" id="573065"/>
    <lineage>
        <taxon>Bacteria</taxon>
        <taxon>Pseudomonadati</taxon>
        <taxon>Pseudomonadota</taxon>
        <taxon>Alphaproteobacteria</taxon>
        <taxon>Caulobacterales</taxon>
        <taxon>Caulobacteraceae</taxon>
        <taxon>Asticcacaulis</taxon>
    </lineage>
</organism>
<gene>
    <name evidence="4" type="ordered locus">Astex_1305</name>
</gene>
<dbReference type="GO" id="GO:0005975">
    <property type="term" value="P:carbohydrate metabolic process"/>
    <property type="evidence" value="ECO:0007669"/>
    <property type="project" value="TreeGrafter"/>
</dbReference>
<evidence type="ECO:0000259" key="3">
    <source>
        <dbReference type="Pfam" id="PF03629"/>
    </source>
</evidence>
<dbReference type="RefSeq" id="WP_013478810.1">
    <property type="nucleotide sequence ID" value="NC_014816.1"/>
</dbReference>
<dbReference type="InterPro" id="IPR036514">
    <property type="entry name" value="SGNH_hydro_sf"/>
</dbReference>
<dbReference type="Pfam" id="PF03629">
    <property type="entry name" value="SASA"/>
    <property type="match status" value="1"/>
</dbReference>
<keyword evidence="2" id="KW-0732">Signal</keyword>
<evidence type="ECO:0000256" key="2">
    <source>
        <dbReference type="SAM" id="SignalP"/>
    </source>
</evidence>
<dbReference type="HOGENOM" id="CLU_015150_0_0_5"/>
<feature type="chain" id="PRO_5003229935" evidence="2">
    <location>
        <begin position="27"/>
        <end position="488"/>
    </location>
</feature>
<keyword evidence="1 4" id="KW-0378">Hydrolase</keyword>
<dbReference type="EC" id="3.1.1.53" evidence="4"/>
<dbReference type="OrthoDB" id="9795554at2"/>
<dbReference type="eggNOG" id="COG2755">
    <property type="taxonomic scope" value="Bacteria"/>
</dbReference>
<dbReference type="AlphaFoldDB" id="E8RP08"/>
<protein>
    <submittedName>
        <fullName evidence="4">Sialate O-acetylesterase</fullName>
        <ecNumber evidence="4">3.1.1.53</ecNumber>
    </submittedName>
</protein>
<sequence length="488" mass="52817">MHRRFFASTFLVLAATLNLGAAPVSAEVKLPNLISDHMVLQAGQPVAIWGRADAGEMVTVRIAGQTHRTAAGADGRWKVMLKPLKSDAAPLNMTVAGKSNRLTVSNILIGEVWLASGQSNMEKPFRNQPGQKDVINADAELAGANMPQIRLFKVKKARSTTPAADVEGQWVITTPETLDTSRFSAVAYVFGKRLHTTLNTPVGLIDSTWGGTRIEPWTAPEGMAAVPTLKRYADVKPGQKVDGSDISGLYNSMISPLAPFGLKGVIWYQGESNLMTAGEFPGGAADYTDKMEALIGGWRKVFGQDLAFYYVQLAPHLYHVVRPAQVASAEGLPQMWEAQTAALRIPNTGMVVTTDLVDDLSDIHPRDKVTVGQRLANLALSKTYGQTGLVINGPKFRDVRIENDKAILSFDDIGGGLVARDAKPLTWFQISGADGVWWPATASISAETVIASNPNVRQPISVRFAWDEAARPNLMNKEGLPALPFHTR</sequence>
<dbReference type="GO" id="GO:0001681">
    <property type="term" value="F:sialate O-acetylesterase activity"/>
    <property type="evidence" value="ECO:0007669"/>
    <property type="project" value="UniProtKB-EC"/>
</dbReference>
<proteinExistence type="predicted"/>
<reference evidence="5" key="1">
    <citation type="submission" date="2010-12" db="EMBL/GenBank/DDBJ databases">
        <title>Complete sequence of chromosome 1 of Asticcacaulis excentricus CB 48.</title>
        <authorList>
            <consortium name="US DOE Joint Genome Institute"/>
            <person name="Lucas S."/>
            <person name="Copeland A."/>
            <person name="Lapidus A."/>
            <person name="Cheng J.-F."/>
            <person name="Bruce D."/>
            <person name="Goodwin L."/>
            <person name="Pitluck S."/>
            <person name="Teshima H."/>
            <person name="Davenport K."/>
            <person name="Detter J.C."/>
            <person name="Han C."/>
            <person name="Tapia R."/>
            <person name="Land M."/>
            <person name="Hauser L."/>
            <person name="Jeffries C."/>
            <person name="Kyrpides N."/>
            <person name="Ivanova N."/>
            <person name="Ovchinnikova G."/>
            <person name="Brun Y.V."/>
            <person name="Woyke T."/>
        </authorList>
    </citation>
    <scope>NUCLEOTIDE SEQUENCE [LARGE SCALE GENOMIC DNA]</scope>
    <source>
        <strain evidence="5">ATCC 15261 / DSM 4724 / KCTC 12464 / NCIMB 9791 / VKM B-1370 / CB 48</strain>
    </source>
</reference>
<dbReference type="InterPro" id="IPR005181">
    <property type="entry name" value="SASA"/>
</dbReference>
<feature type="domain" description="Sialate O-acetylesterase" evidence="3">
    <location>
        <begin position="111"/>
        <end position="379"/>
    </location>
</feature>
<evidence type="ECO:0000313" key="5">
    <source>
        <dbReference type="Proteomes" id="UP000001492"/>
    </source>
</evidence>
<keyword evidence="5" id="KW-1185">Reference proteome</keyword>
<dbReference type="Proteomes" id="UP000001492">
    <property type="component" value="Chromosome 1"/>
</dbReference>
<accession>E8RP08</accession>
<dbReference type="STRING" id="573065.Astex_1305"/>
<dbReference type="SUPFAM" id="SSF52266">
    <property type="entry name" value="SGNH hydrolase"/>
    <property type="match status" value="1"/>
</dbReference>
<dbReference type="PANTHER" id="PTHR22901:SF0">
    <property type="entry name" value="SIALATE O-ACETYLESTERASE"/>
    <property type="match status" value="1"/>
</dbReference>